<dbReference type="Gene3D" id="3.30.1490.100">
    <property type="entry name" value="DNA polymerase, Y-family, little finger domain"/>
    <property type="match status" value="1"/>
</dbReference>
<dbReference type="Proteomes" id="UP000243015">
    <property type="component" value="Unassembled WGS sequence"/>
</dbReference>
<feature type="domain" description="UmuC" evidence="2">
    <location>
        <begin position="35"/>
        <end position="283"/>
    </location>
</feature>
<evidence type="ECO:0000313" key="4">
    <source>
        <dbReference type="Proteomes" id="UP000243015"/>
    </source>
</evidence>
<dbReference type="GO" id="GO:0003887">
    <property type="term" value="F:DNA-directed DNA polymerase activity"/>
    <property type="evidence" value="ECO:0007669"/>
    <property type="project" value="TreeGrafter"/>
</dbReference>
<dbReference type="InterPro" id="IPR001126">
    <property type="entry name" value="UmuC"/>
</dbReference>
<dbReference type="Pfam" id="PF00817">
    <property type="entry name" value="IMS"/>
    <property type="match status" value="1"/>
</dbReference>
<dbReference type="PROSITE" id="PS50173">
    <property type="entry name" value="UMUC"/>
    <property type="match status" value="1"/>
</dbReference>
<dbReference type="Gene3D" id="3.40.1170.60">
    <property type="match status" value="1"/>
</dbReference>
<dbReference type="InterPro" id="IPR036775">
    <property type="entry name" value="DNA_pol_Y-fam_lit_finger_sf"/>
</dbReference>
<dbReference type="Gene3D" id="3.30.70.270">
    <property type="match status" value="1"/>
</dbReference>
<dbReference type="GO" id="GO:0003684">
    <property type="term" value="F:damaged DNA binding"/>
    <property type="evidence" value="ECO:0007669"/>
    <property type="project" value="InterPro"/>
</dbReference>
<evidence type="ECO:0000259" key="2">
    <source>
        <dbReference type="PROSITE" id="PS50173"/>
    </source>
</evidence>
<dbReference type="SUPFAM" id="SSF56672">
    <property type="entry name" value="DNA/RNA polymerases"/>
    <property type="match status" value="1"/>
</dbReference>
<dbReference type="PANTHER" id="PTHR46404">
    <property type="entry name" value="DNA POLYMERASE IOTA"/>
    <property type="match status" value="1"/>
</dbReference>
<dbReference type="Pfam" id="PF11799">
    <property type="entry name" value="IMS_C"/>
    <property type="match status" value="1"/>
</dbReference>
<accession>A0A178F6X5</accession>
<dbReference type="GO" id="GO:0070987">
    <property type="term" value="P:error-free translesion synthesis"/>
    <property type="evidence" value="ECO:0007669"/>
    <property type="project" value="UniProtKB-ARBA"/>
</dbReference>
<dbReference type="VEuPathDB" id="FungiDB:TERG_07198"/>
<feature type="region of interest" description="Disordered" evidence="1">
    <location>
        <begin position="403"/>
        <end position="422"/>
    </location>
</feature>
<gene>
    <name evidence="3" type="ORF">A7C99_0527</name>
</gene>
<dbReference type="InterPro" id="IPR017961">
    <property type="entry name" value="DNA_pol_Y-fam_little_finger"/>
</dbReference>
<evidence type="ECO:0000256" key="1">
    <source>
        <dbReference type="SAM" id="MobiDB-lite"/>
    </source>
</evidence>
<sequence>MYVCMHKAVEEAGENIMAPSVQKQGVPRIDHSRVILHFDYDCFYASVFEAENPALKSLPLAVQQKQIVVTCNYEARRRGLRKLQLIKDAKMICPEVVIVLGEDLTKFRDVSKGLYSFLNSLIWGNQAERLGFDEVFLDVTSMIDYNLQWLAPGVRNSFFLLDKDDFTVGFEYDPTVYCGPTYPSLDDKLQPGRGSSPSDLGQRLILASHLANYIRKQLEEKHGYTSTVGISTSKLLSKLAGNVHKPRNQTTLIPPFLDDADQSDSYITQFMDDHEIGKVPGIGFKIASRIRAAVLGRENDLELYRELREDDKVTVGAVRTFPGMGPLMLDKILSGGGWPKDNGSRIWELINGVDHSEVAAARMVPTQISIEDSFRQLDTLDAVKKEMLPLASSLIRRMHTDLTDDDEEDNAKDQVSGLPERKRRWLAHPRTLRLSTRSRVPPSSTNQAQSLYNNRISRSCPVPQFIFSFNEDVNAIAERLVHESLIPTFKKLHPEKSGWRISLMNVAVTNMVDSAGSTKNSAGRDIGKMFKSQNQVLREWRIHDTDVDTGGHEGGTMQDGKEVEEPAGDEIWEDDVDSVMDTGTSCSECYICGASIPSFALQAHETYHSITD</sequence>
<reference evidence="3 4" key="1">
    <citation type="submission" date="2016-05" db="EMBL/GenBank/DDBJ databases">
        <title>Genome sequencing of Trichophyton rubrum CMCC(F)T1i isolated from hair.</title>
        <authorList>
            <person name="Zhan P."/>
            <person name="Tao Y."/>
            <person name="Liu W."/>
        </authorList>
    </citation>
    <scope>NUCLEOTIDE SEQUENCE [LARGE SCALE GENOMIC DNA]</scope>
    <source>
        <strain evidence="4">CMCC(F)T1i</strain>
    </source>
</reference>
<protein>
    <submittedName>
        <fullName evidence="3">DNA polymerase iota</fullName>
    </submittedName>
</protein>
<dbReference type="GO" id="GO:0006281">
    <property type="term" value="P:DNA repair"/>
    <property type="evidence" value="ECO:0007669"/>
    <property type="project" value="InterPro"/>
</dbReference>
<name>A0A178F6X5_TRIRU</name>
<feature type="region of interest" description="Disordered" evidence="1">
    <location>
        <begin position="545"/>
        <end position="566"/>
    </location>
</feature>
<dbReference type="AlphaFoldDB" id="A0A178F6X5"/>
<comment type="caution">
    <text evidence="3">The sequence shown here is derived from an EMBL/GenBank/DDBJ whole genome shotgun (WGS) entry which is preliminary data.</text>
</comment>
<dbReference type="InterPro" id="IPR043128">
    <property type="entry name" value="Rev_trsase/Diguanyl_cyclase"/>
</dbReference>
<dbReference type="PANTHER" id="PTHR46404:SF1">
    <property type="entry name" value="DNA POLYMERASE IOTA"/>
    <property type="match status" value="1"/>
</dbReference>
<dbReference type="EMBL" id="LHPM01000008">
    <property type="protein sequence ID" value="OAL68131.1"/>
    <property type="molecule type" value="Genomic_DNA"/>
</dbReference>
<organism evidence="3 4">
    <name type="scientific">Trichophyton rubrum</name>
    <name type="common">Athlete's foot fungus</name>
    <name type="synonym">Epidermophyton rubrum</name>
    <dbReference type="NCBI Taxonomy" id="5551"/>
    <lineage>
        <taxon>Eukaryota</taxon>
        <taxon>Fungi</taxon>
        <taxon>Dikarya</taxon>
        <taxon>Ascomycota</taxon>
        <taxon>Pezizomycotina</taxon>
        <taxon>Eurotiomycetes</taxon>
        <taxon>Eurotiomycetidae</taxon>
        <taxon>Onygenales</taxon>
        <taxon>Arthrodermataceae</taxon>
        <taxon>Trichophyton</taxon>
    </lineage>
</organism>
<dbReference type="InterPro" id="IPR043502">
    <property type="entry name" value="DNA/RNA_pol_sf"/>
</dbReference>
<dbReference type="FunFam" id="3.40.1170.60:FF:000006">
    <property type="entry name" value="DNA polymerase iota"/>
    <property type="match status" value="1"/>
</dbReference>
<proteinExistence type="predicted"/>
<evidence type="ECO:0000313" key="3">
    <source>
        <dbReference type="EMBL" id="OAL68131.1"/>
    </source>
</evidence>